<dbReference type="SUPFAM" id="SSF53335">
    <property type="entry name" value="S-adenosyl-L-methionine-dependent methyltransferases"/>
    <property type="match status" value="1"/>
</dbReference>
<dbReference type="InterPro" id="IPR029063">
    <property type="entry name" value="SAM-dependent_MTases_sf"/>
</dbReference>
<dbReference type="AlphaFoldDB" id="A0A220MEE5"/>
<dbReference type="KEGG" id="bfm:BP422_07000"/>
<dbReference type="CDD" id="cd02440">
    <property type="entry name" value="AdoMet_MTases"/>
    <property type="match status" value="1"/>
</dbReference>
<dbReference type="PANTHER" id="PTHR43861:SF1">
    <property type="entry name" value="TRANS-ACONITATE 2-METHYLTRANSFERASE"/>
    <property type="match status" value="1"/>
</dbReference>
<dbReference type="EMBL" id="CP018145">
    <property type="protein sequence ID" value="ASJ53322.1"/>
    <property type="molecule type" value="Genomic_DNA"/>
</dbReference>
<evidence type="ECO:0000259" key="1">
    <source>
        <dbReference type="Pfam" id="PF08241"/>
    </source>
</evidence>
<proteinExistence type="predicted"/>
<dbReference type="GO" id="GO:0032259">
    <property type="term" value="P:methylation"/>
    <property type="evidence" value="ECO:0007669"/>
    <property type="project" value="UniProtKB-KW"/>
</dbReference>
<dbReference type="PANTHER" id="PTHR43861">
    <property type="entry name" value="TRANS-ACONITATE 2-METHYLTRANSFERASE-RELATED"/>
    <property type="match status" value="1"/>
</dbReference>
<sequence length="267" mass="30164">MTMDFHAEKNQLSYTGRTADDSWSQTILSLVNPVGKNVVDIGCGGGIYSRAWSRLGAASVTGIDFSRVMVEAAREQCADDQKISFAQGDARATGLPSQCADIVFARALIHHFPEQDLQKFFKEVIRVLAPGGICLIQDRTMDDVKMPASPTHFRGFFFTRYPRLLTIEQTRRPDDRMVQNTMKLAGLEQVNKTTLWETRREYDSWSELEADLLSRKGRSILHELTDEELKDLVHTIHDHIAGQEKWNEQDCWSIWIGSAACGTIKGK</sequence>
<reference evidence="2 3" key="1">
    <citation type="submission" date="2016-11" db="EMBL/GenBank/DDBJ databases">
        <authorList>
            <person name="Jaros S."/>
            <person name="Januszkiewicz K."/>
            <person name="Wedrychowicz H."/>
        </authorList>
    </citation>
    <scope>NUCLEOTIDE SEQUENCE [LARGE SCALE GENOMIC DNA]</scope>
    <source>
        <strain evidence="2 3">NF2</strain>
    </source>
</reference>
<keyword evidence="2" id="KW-0489">Methyltransferase</keyword>
<gene>
    <name evidence="2" type="ORF">BP422_07000</name>
</gene>
<accession>A0A220MEE5</accession>
<dbReference type="GO" id="GO:0008757">
    <property type="term" value="F:S-adenosylmethionine-dependent methyltransferase activity"/>
    <property type="evidence" value="ECO:0007669"/>
    <property type="project" value="InterPro"/>
</dbReference>
<protein>
    <submittedName>
        <fullName evidence="2">SAM-dependent methyltransferase</fullName>
    </submittedName>
</protein>
<evidence type="ECO:0000313" key="3">
    <source>
        <dbReference type="Proteomes" id="UP000197781"/>
    </source>
</evidence>
<organism evidence="2 3">
    <name type="scientific">Brevibacillus formosus</name>
    <dbReference type="NCBI Taxonomy" id="54913"/>
    <lineage>
        <taxon>Bacteria</taxon>
        <taxon>Bacillati</taxon>
        <taxon>Bacillota</taxon>
        <taxon>Bacilli</taxon>
        <taxon>Bacillales</taxon>
        <taxon>Paenibacillaceae</taxon>
        <taxon>Brevibacillus</taxon>
    </lineage>
</organism>
<keyword evidence="2" id="KW-0808">Transferase</keyword>
<dbReference type="RefSeq" id="WP_088907149.1">
    <property type="nucleotide sequence ID" value="NZ_CP018145.1"/>
</dbReference>
<dbReference type="Gene3D" id="3.40.50.150">
    <property type="entry name" value="Vaccinia Virus protein VP39"/>
    <property type="match status" value="1"/>
</dbReference>
<evidence type="ECO:0000313" key="2">
    <source>
        <dbReference type="EMBL" id="ASJ53322.1"/>
    </source>
</evidence>
<dbReference type="InterPro" id="IPR013216">
    <property type="entry name" value="Methyltransf_11"/>
</dbReference>
<dbReference type="Proteomes" id="UP000197781">
    <property type="component" value="Chromosome"/>
</dbReference>
<feature type="domain" description="Methyltransferase type 11" evidence="1">
    <location>
        <begin position="39"/>
        <end position="136"/>
    </location>
</feature>
<name>A0A220MEE5_9BACL</name>
<dbReference type="Pfam" id="PF08241">
    <property type="entry name" value="Methyltransf_11"/>
    <property type="match status" value="1"/>
</dbReference>